<name>A0A2T2NBU8_CORCC</name>
<reference evidence="1 2" key="1">
    <citation type="journal article" date="2018" name="Front. Microbiol.">
        <title>Genome-Wide Analysis of Corynespora cassiicola Leaf Fall Disease Putative Effectors.</title>
        <authorList>
            <person name="Lopez D."/>
            <person name="Ribeiro S."/>
            <person name="Label P."/>
            <person name="Fumanal B."/>
            <person name="Venisse J.S."/>
            <person name="Kohler A."/>
            <person name="de Oliveira R.R."/>
            <person name="Labutti K."/>
            <person name="Lipzen A."/>
            <person name="Lail K."/>
            <person name="Bauer D."/>
            <person name="Ohm R.A."/>
            <person name="Barry K.W."/>
            <person name="Spatafora J."/>
            <person name="Grigoriev I.V."/>
            <person name="Martin F.M."/>
            <person name="Pujade-Renaud V."/>
        </authorList>
    </citation>
    <scope>NUCLEOTIDE SEQUENCE [LARGE SCALE GENOMIC DNA]</scope>
    <source>
        <strain evidence="1 2">Philippines</strain>
    </source>
</reference>
<gene>
    <name evidence="1" type="ORF">BS50DRAFT_100600</name>
</gene>
<dbReference type="Proteomes" id="UP000240883">
    <property type="component" value="Unassembled WGS sequence"/>
</dbReference>
<protein>
    <submittedName>
        <fullName evidence="1">Uncharacterized protein</fullName>
    </submittedName>
</protein>
<keyword evidence="2" id="KW-1185">Reference proteome</keyword>
<organism evidence="1 2">
    <name type="scientific">Corynespora cassiicola Philippines</name>
    <dbReference type="NCBI Taxonomy" id="1448308"/>
    <lineage>
        <taxon>Eukaryota</taxon>
        <taxon>Fungi</taxon>
        <taxon>Dikarya</taxon>
        <taxon>Ascomycota</taxon>
        <taxon>Pezizomycotina</taxon>
        <taxon>Dothideomycetes</taxon>
        <taxon>Pleosporomycetidae</taxon>
        <taxon>Pleosporales</taxon>
        <taxon>Corynesporascaceae</taxon>
        <taxon>Corynespora</taxon>
    </lineage>
</organism>
<accession>A0A2T2NBU8</accession>
<evidence type="ECO:0000313" key="2">
    <source>
        <dbReference type="Proteomes" id="UP000240883"/>
    </source>
</evidence>
<sequence>MGCAVCACGAGFGAEHCVAGMMRCVDAPLARSTPLCVFLFKLKLPSAGSLALVCRLRAAPGKCVPCQSSGADGDAMCCAVFISTLTTVPLVQNCTP</sequence>
<dbReference type="AlphaFoldDB" id="A0A2T2NBU8"/>
<proteinExistence type="predicted"/>
<dbReference type="EMBL" id="KZ678140">
    <property type="protein sequence ID" value="PSN62931.1"/>
    <property type="molecule type" value="Genomic_DNA"/>
</dbReference>
<evidence type="ECO:0000313" key="1">
    <source>
        <dbReference type="EMBL" id="PSN62931.1"/>
    </source>
</evidence>